<dbReference type="InterPro" id="IPR050563">
    <property type="entry name" value="4-hydroxybenzoyl-CoA_TE"/>
</dbReference>
<evidence type="ECO:0000313" key="1">
    <source>
        <dbReference type="EMBL" id="MFD1608587.1"/>
    </source>
</evidence>
<dbReference type="EC" id="3.1.2.-" evidence="1"/>
<accession>A0ABW4HTX5</accession>
<protein>
    <submittedName>
        <fullName evidence="1">Acyl-CoA thioesterase</fullName>
        <ecNumber evidence="1">3.1.2.-</ecNumber>
    </submittedName>
</protein>
<dbReference type="GO" id="GO:0016787">
    <property type="term" value="F:hydrolase activity"/>
    <property type="evidence" value="ECO:0007669"/>
    <property type="project" value="UniProtKB-KW"/>
</dbReference>
<sequence>MKSIDYIHDFEQWQSGFSFSLPIKVRFSETDLYGHVNNTSVFIYFEEARIEYLNSLGLFKELGQDELGFVVADLQCNYLRQMYFNEIIHFYVKVESVGNTSFDIHYMAKNEKGEITLTGRGRLVTIDLIKQKPQIIPSDMRIVLEAEMKNNN</sequence>
<dbReference type="PANTHER" id="PTHR31793">
    <property type="entry name" value="4-HYDROXYBENZOYL-COA THIOESTERASE FAMILY MEMBER"/>
    <property type="match status" value="1"/>
</dbReference>
<keyword evidence="1" id="KW-0378">Hydrolase</keyword>
<dbReference type="PANTHER" id="PTHR31793:SF24">
    <property type="entry name" value="LONG-CHAIN ACYL-COA THIOESTERASE FADM"/>
    <property type="match status" value="1"/>
</dbReference>
<name>A0ABW4HTX5_9BACI</name>
<dbReference type="InterPro" id="IPR029069">
    <property type="entry name" value="HotDog_dom_sf"/>
</dbReference>
<evidence type="ECO:0000313" key="2">
    <source>
        <dbReference type="Proteomes" id="UP001597221"/>
    </source>
</evidence>
<dbReference type="CDD" id="cd00586">
    <property type="entry name" value="4HBT"/>
    <property type="match status" value="1"/>
</dbReference>
<reference evidence="2" key="1">
    <citation type="journal article" date="2019" name="Int. J. Syst. Evol. Microbiol.">
        <title>The Global Catalogue of Microorganisms (GCM) 10K type strain sequencing project: providing services to taxonomists for standard genome sequencing and annotation.</title>
        <authorList>
            <consortium name="The Broad Institute Genomics Platform"/>
            <consortium name="The Broad Institute Genome Sequencing Center for Infectious Disease"/>
            <person name="Wu L."/>
            <person name="Ma J."/>
        </authorList>
    </citation>
    <scope>NUCLEOTIDE SEQUENCE [LARGE SCALE GENOMIC DNA]</scope>
    <source>
        <strain evidence="2">CGMCC 1.12376</strain>
    </source>
</reference>
<dbReference type="Proteomes" id="UP001597221">
    <property type="component" value="Unassembled WGS sequence"/>
</dbReference>
<keyword evidence="2" id="KW-1185">Reference proteome</keyword>
<gene>
    <name evidence="1" type="ORF">ACFSBH_13210</name>
</gene>
<dbReference type="Gene3D" id="3.10.129.10">
    <property type="entry name" value="Hotdog Thioesterase"/>
    <property type="match status" value="1"/>
</dbReference>
<comment type="caution">
    <text evidence="1">The sequence shown here is derived from an EMBL/GenBank/DDBJ whole genome shotgun (WGS) entry which is preliminary data.</text>
</comment>
<dbReference type="RefSeq" id="WP_379597945.1">
    <property type="nucleotide sequence ID" value="NZ_JBHUDE010000117.1"/>
</dbReference>
<dbReference type="EMBL" id="JBHUDE010000117">
    <property type="protein sequence ID" value="MFD1608587.1"/>
    <property type="molecule type" value="Genomic_DNA"/>
</dbReference>
<dbReference type="SUPFAM" id="SSF54637">
    <property type="entry name" value="Thioesterase/thiol ester dehydrase-isomerase"/>
    <property type="match status" value="1"/>
</dbReference>
<dbReference type="Pfam" id="PF13279">
    <property type="entry name" value="4HBT_2"/>
    <property type="match status" value="1"/>
</dbReference>
<proteinExistence type="predicted"/>
<organism evidence="1 2">
    <name type="scientific">Oceanobacillus luteolus</name>
    <dbReference type="NCBI Taxonomy" id="1274358"/>
    <lineage>
        <taxon>Bacteria</taxon>
        <taxon>Bacillati</taxon>
        <taxon>Bacillota</taxon>
        <taxon>Bacilli</taxon>
        <taxon>Bacillales</taxon>
        <taxon>Bacillaceae</taxon>
        <taxon>Oceanobacillus</taxon>
    </lineage>
</organism>